<evidence type="ECO:0000256" key="9">
    <source>
        <dbReference type="ARBA" id="ARBA00030592"/>
    </source>
</evidence>
<evidence type="ECO:0000256" key="3">
    <source>
        <dbReference type="ARBA" id="ARBA00013025"/>
    </source>
</evidence>
<proteinExistence type="inferred from homology"/>
<organism evidence="14 17">
    <name type="scientific">Candidatus Thermofonsia Clade 1 bacterium</name>
    <dbReference type="NCBI Taxonomy" id="2364210"/>
    <lineage>
        <taxon>Bacteria</taxon>
        <taxon>Bacillati</taxon>
        <taxon>Chloroflexota</taxon>
        <taxon>Candidatus Thermofontia</taxon>
        <taxon>Candidatus Thermofonsia Clade 1</taxon>
    </lineage>
</organism>
<dbReference type="EMBL" id="PGTM01000215">
    <property type="protein sequence ID" value="PJF35061.1"/>
    <property type="molecule type" value="Genomic_DNA"/>
</dbReference>
<evidence type="ECO:0000313" key="17">
    <source>
        <dbReference type="Proteomes" id="UP000229681"/>
    </source>
</evidence>
<keyword evidence="5" id="KW-0479">Metal-binding</keyword>
<dbReference type="Proteomes" id="UP000228947">
    <property type="component" value="Unassembled WGS sequence"/>
</dbReference>
<dbReference type="SUPFAM" id="SSF53244">
    <property type="entry name" value="MurD-like peptide ligases, peptide-binding domain"/>
    <property type="match status" value="1"/>
</dbReference>
<evidence type="ECO:0000256" key="4">
    <source>
        <dbReference type="ARBA" id="ARBA00022598"/>
    </source>
</evidence>
<dbReference type="GO" id="GO:0008841">
    <property type="term" value="F:dihydrofolate synthase activity"/>
    <property type="evidence" value="ECO:0007669"/>
    <property type="project" value="TreeGrafter"/>
</dbReference>
<evidence type="ECO:0000256" key="8">
    <source>
        <dbReference type="ARBA" id="ARBA00022842"/>
    </source>
</evidence>
<comment type="cofactor">
    <cofactor evidence="1">
        <name>Mg(2+)</name>
        <dbReference type="ChEBI" id="CHEBI:18420"/>
    </cofactor>
</comment>
<evidence type="ECO:0000256" key="7">
    <source>
        <dbReference type="ARBA" id="ARBA00022840"/>
    </source>
</evidence>
<evidence type="ECO:0000256" key="2">
    <source>
        <dbReference type="ARBA" id="ARBA00008276"/>
    </source>
</evidence>
<dbReference type="FunFam" id="3.40.1190.10:FF:000011">
    <property type="entry name" value="Folylpolyglutamate synthase/dihydrofolate synthase"/>
    <property type="match status" value="1"/>
</dbReference>
<comment type="catalytic activity">
    <reaction evidence="10">
        <text>(6S)-5,6,7,8-tetrahydrofolyl-(gamma-L-Glu)(n) + L-glutamate + ATP = (6S)-5,6,7,8-tetrahydrofolyl-(gamma-L-Glu)(n+1) + ADP + phosphate + H(+)</text>
        <dbReference type="Rhea" id="RHEA:10580"/>
        <dbReference type="Rhea" id="RHEA-COMP:14738"/>
        <dbReference type="Rhea" id="RHEA-COMP:14740"/>
        <dbReference type="ChEBI" id="CHEBI:15378"/>
        <dbReference type="ChEBI" id="CHEBI:29985"/>
        <dbReference type="ChEBI" id="CHEBI:30616"/>
        <dbReference type="ChEBI" id="CHEBI:43474"/>
        <dbReference type="ChEBI" id="CHEBI:141005"/>
        <dbReference type="ChEBI" id="CHEBI:456216"/>
        <dbReference type="EC" id="6.3.2.17"/>
    </reaction>
</comment>
<keyword evidence="4 11" id="KW-0436">Ligase</keyword>
<dbReference type="Pfam" id="PF08245">
    <property type="entry name" value="Mur_ligase_M"/>
    <property type="match status" value="1"/>
</dbReference>
<evidence type="ECO:0000313" key="16">
    <source>
        <dbReference type="Proteomes" id="UP000228947"/>
    </source>
</evidence>
<evidence type="ECO:0000313" key="14">
    <source>
        <dbReference type="EMBL" id="PJF35061.1"/>
    </source>
</evidence>
<evidence type="ECO:0000313" key="15">
    <source>
        <dbReference type="EMBL" id="PJF43451.1"/>
    </source>
</evidence>
<evidence type="ECO:0000259" key="13">
    <source>
        <dbReference type="Pfam" id="PF08245"/>
    </source>
</evidence>
<dbReference type="InterPro" id="IPR004101">
    <property type="entry name" value="Mur_ligase_C"/>
</dbReference>
<dbReference type="PIRSF" id="PIRSF001563">
    <property type="entry name" value="Folylpolyglu_synth"/>
    <property type="match status" value="1"/>
</dbReference>
<feature type="domain" description="Mur ligase central" evidence="13">
    <location>
        <begin position="56"/>
        <end position="276"/>
    </location>
</feature>
<dbReference type="InterPro" id="IPR013221">
    <property type="entry name" value="Mur_ligase_cen"/>
</dbReference>
<dbReference type="GO" id="GO:0046872">
    <property type="term" value="F:metal ion binding"/>
    <property type="evidence" value="ECO:0007669"/>
    <property type="project" value="UniProtKB-KW"/>
</dbReference>
<protein>
    <recommendedName>
        <fullName evidence="3">tetrahydrofolate synthase</fullName>
        <ecNumber evidence="3">6.3.2.17</ecNumber>
    </recommendedName>
    <alternativeName>
        <fullName evidence="9">Tetrahydrofolylpolyglutamate synthase</fullName>
    </alternativeName>
</protein>
<evidence type="ECO:0000256" key="5">
    <source>
        <dbReference type="ARBA" id="ARBA00022723"/>
    </source>
</evidence>
<keyword evidence="6 11" id="KW-0547">Nucleotide-binding</keyword>
<dbReference type="GO" id="GO:0005524">
    <property type="term" value="F:ATP binding"/>
    <property type="evidence" value="ECO:0007669"/>
    <property type="project" value="UniProtKB-KW"/>
</dbReference>
<dbReference type="PANTHER" id="PTHR11136:SF0">
    <property type="entry name" value="DIHYDROFOLATE SYNTHETASE-RELATED"/>
    <property type="match status" value="1"/>
</dbReference>
<accession>A0A2M8PBY5</accession>
<sequence length="461" mass="49860">MALSYSDALDYLYSLINYEVQRPERYAPEVVSLERPRALLAALGNPQERYPCLHLTGTKGKGSVSAMCASVLSAAGLRVGLYSSPHLQDFRERIRLNDALIAPELLASLVERVQPYVARLAGLTWFEVVTAIAFMAFAEVSVDVAVIEVGLGGRLDATNILQAPLTTTVTSLSYDHTHLLGNTLPQIAFEKAGIFKRGVPAISAPQPLEALAVLERIAAERNAPLIVVGRDVPFEVGQGDEFGQTFRLMEGAWRGEYWTPLLGAHQALNGAVALATLEQAHKAGLPISRQAIHSGLAQVNWAGRLEVVRRAPYLLLDSAHNAASAERLRDSLQSLFLNSTERRLILIFGAFSDKDVSGMFRALLPLADQLILMQPISPRAFSTDQLAELALQAGYTGTLHSCPSAQEALARAEQLAAPSDVICATGSLSVVGELRSVLGLKPGRAAYLDERAVQLRQNRLV</sequence>
<evidence type="ECO:0000256" key="1">
    <source>
        <dbReference type="ARBA" id="ARBA00001946"/>
    </source>
</evidence>
<reference evidence="16 17" key="1">
    <citation type="submission" date="2017-11" db="EMBL/GenBank/DDBJ databases">
        <title>Evolution of Phototrophy in the Chloroflexi Phylum Driven by Horizontal Gene Transfer.</title>
        <authorList>
            <person name="Ward L.M."/>
            <person name="Hemp J."/>
            <person name="Shih P.M."/>
            <person name="Mcglynn S.E."/>
            <person name="Fischer W."/>
        </authorList>
    </citation>
    <scope>NUCLEOTIDE SEQUENCE [LARGE SCALE GENOMIC DNA]</scope>
    <source>
        <strain evidence="15">CP1_1M</strain>
        <strain evidence="14">JP3_13</strain>
    </source>
</reference>
<dbReference type="GO" id="GO:0004326">
    <property type="term" value="F:tetrahydrofolylpolyglutamate synthase activity"/>
    <property type="evidence" value="ECO:0007669"/>
    <property type="project" value="UniProtKB-EC"/>
</dbReference>
<dbReference type="Gene3D" id="3.40.1190.10">
    <property type="entry name" value="Mur-like, catalytic domain"/>
    <property type="match status" value="1"/>
</dbReference>
<evidence type="ECO:0000256" key="11">
    <source>
        <dbReference type="PIRNR" id="PIRNR001563"/>
    </source>
</evidence>
<keyword evidence="7 11" id="KW-0067">ATP-binding</keyword>
<gene>
    <name evidence="14" type="ORF">CUN49_12490</name>
    <name evidence="15" type="ORF">CUN50_00585</name>
</gene>
<dbReference type="Gene3D" id="3.90.190.20">
    <property type="entry name" value="Mur ligase, C-terminal domain"/>
    <property type="match status" value="1"/>
</dbReference>
<dbReference type="Pfam" id="PF02875">
    <property type="entry name" value="Mur_ligase_C"/>
    <property type="match status" value="1"/>
</dbReference>
<feature type="domain" description="Mur ligase C-terminal" evidence="12">
    <location>
        <begin position="303"/>
        <end position="427"/>
    </location>
</feature>
<evidence type="ECO:0000256" key="10">
    <source>
        <dbReference type="ARBA" id="ARBA00047493"/>
    </source>
</evidence>
<evidence type="ECO:0000256" key="6">
    <source>
        <dbReference type="ARBA" id="ARBA00022741"/>
    </source>
</evidence>
<dbReference type="AlphaFoldDB" id="A0A2M8PBY5"/>
<dbReference type="Proteomes" id="UP000229681">
    <property type="component" value="Unassembled WGS sequence"/>
</dbReference>
<comment type="caution">
    <text evidence="14">The sequence shown here is derived from an EMBL/GenBank/DDBJ whole genome shotgun (WGS) entry which is preliminary data.</text>
</comment>
<dbReference type="InterPro" id="IPR001645">
    <property type="entry name" value="Folylpolyglutamate_synth"/>
</dbReference>
<name>A0A2M8PBY5_9CHLR</name>
<dbReference type="EC" id="6.3.2.17" evidence="3"/>
<dbReference type="PANTHER" id="PTHR11136">
    <property type="entry name" value="FOLYLPOLYGLUTAMATE SYNTHASE-RELATED"/>
    <property type="match status" value="1"/>
</dbReference>
<dbReference type="InterPro" id="IPR036565">
    <property type="entry name" value="Mur-like_cat_sf"/>
</dbReference>
<dbReference type="InterPro" id="IPR018109">
    <property type="entry name" value="Folylpolyglutamate_synth_CS"/>
</dbReference>
<dbReference type="NCBIfam" id="TIGR01499">
    <property type="entry name" value="folC"/>
    <property type="match status" value="1"/>
</dbReference>
<dbReference type="PROSITE" id="PS01011">
    <property type="entry name" value="FOLYLPOLYGLU_SYNT_1"/>
    <property type="match status" value="1"/>
</dbReference>
<dbReference type="SUPFAM" id="SSF53623">
    <property type="entry name" value="MurD-like peptide ligases, catalytic domain"/>
    <property type="match status" value="1"/>
</dbReference>
<accession>A0A2M8Q0X5</accession>
<dbReference type="PROSITE" id="PS01012">
    <property type="entry name" value="FOLYLPOLYGLU_SYNT_2"/>
    <property type="match status" value="1"/>
</dbReference>
<dbReference type="GO" id="GO:0005737">
    <property type="term" value="C:cytoplasm"/>
    <property type="evidence" value="ECO:0007669"/>
    <property type="project" value="TreeGrafter"/>
</dbReference>
<comment type="similarity">
    <text evidence="2 11">Belongs to the folylpolyglutamate synthase family.</text>
</comment>
<dbReference type="EMBL" id="PGTL01000001">
    <property type="protein sequence ID" value="PJF43451.1"/>
    <property type="molecule type" value="Genomic_DNA"/>
</dbReference>
<evidence type="ECO:0000259" key="12">
    <source>
        <dbReference type="Pfam" id="PF02875"/>
    </source>
</evidence>
<keyword evidence="8" id="KW-0460">Magnesium</keyword>
<dbReference type="InterPro" id="IPR036615">
    <property type="entry name" value="Mur_ligase_C_dom_sf"/>
</dbReference>